<dbReference type="GO" id="GO:0008081">
    <property type="term" value="F:phosphoric diester hydrolase activity"/>
    <property type="evidence" value="ECO:0007669"/>
    <property type="project" value="InterPro"/>
</dbReference>
<dbReference type="Gene3D" id="3.20.20.190">
    <property type="entry name" value="Phosphatidylinositol (PI) phosphodiesterase"/>
    <property type="match status" value="1"/>
</dbReference>
<dbReference type="AlphaFoldDB" id="A0A831LWF4"/>
<dbReference type="InterPro" id="IPR030395">
    <property type="entry name" value="GP_PDE_dom"/>
</dbReference>
<dbReference type="Pfam" id="PF03009">
    <property type="entry name" value="GDPD"/>
    <property type="match status" value="1"/>
</dbReference>
<dbReference type="PANTHER" id="PTHR46211:SF14">
    <property type="entry name" value="GLYCEROPHOSPHODIESTER PHOSPHODIESTERASE"/>
    <property type="match status" value="1"/>
</dbReference>
<proteinExistence type="predicted"/>
<sequence>MLIIGHRGARAHEPENTLRALRLGMKCADYVEVDVRLSRDGVPVVIHDATVDRTTDGAGTVRDLTLRELKTLDAGCGAEIPTLREVLDCVRGTCGLFVEIKDANSVEGICRQLGEERLDNVFVVSFDADTVKRAGDLIPEAKTGLIVSETNPDPVEAALALGAAAVLPRFDLAERALVARAHRHHLLVFLWTPNTPDAWERACAIGADGLASDDPCAAREYLQSVRTHHTASSSFR</sequence>
<dbReference type="EMBL" id="DSBY01000333">
    <property type="protein sequence ID" value="HDS64080.1"/>
    <property type="molecule type" value="Genomic_DNA"/>
</dbReference>
<name>A0A831LWF4_9EURY</name>
<protein>
    <submittedName>
        <fullName evidence="2">Glycerophosphodiester phosphodiesterase</fullName>
    </submittedName>
</protein>
<dbReference type="PROSITE" id="PS51704">
    <property type="entry name" value="GP_PDE"/>
    <property type="match status" value="1"/>
</dbReference>
<evidence type="ECO:0000259" key="1">
    <source>
        <dbReference type="PROSITE" id="PS51704"/>
    </source>
</evidence>
<feature type="domain" description="GP-PDE" evidence="1">
    <location>
        <begin position="1"/>
        <end position="222"/>
    </location>
</feature>
<reference evidence="2" key="1">
    <citation type="journal article" date="2020" name="mSystems">
        <title>Genome- and Community-Level Interaction Insights into Carbon Utilization and Element Cycling Functions of Hydrothermarchaeota in Hydrothermal Sediment.</title>
        <authorList>
            <person name="Zhou Z."/>
            <person name="Liu Y."/>
            <person name="Xu W."/>
            <person name="Pan J."/>
            <person name="Luo Z.H."/>
            <person name="Li M."/>
        </authorList>
    </citation>
    <scope>NUCLEOTIDE SEQUENCE</scope>
    <source>
        <strain evidence="2">SpSt-1183</strain>
    </source>
</reference>
<dbReference type="InterPro" id="IPR017946">
    <property type="entry name" value="PLC-like_Pdiesterase_TIM-brl"/>
</dbReference>
<dbReference type="Proteomes" id="UP000885648">
    <property type="component" value="Unassembled WGS sequence"/>
</dbReference>
<evidence type="ECO:0000313" key="2">
    <source>
        <dbReference type="EMBL" id="HDS64080.1"/>
    </source>
</evidence>
<comment type="caution">
    <text evidence="2">The sequence shown here is derived from an EMBL/GenBank/DDBJ whole genome shotgun (WGS) entry which is preliminary data.</text>
</comment>
<gene>
    <name evidence="2" type="ORF">ENN52_08220</name>
</gene>
<dbReference type="SUPFAM" id="SSF51695">
    <property type="entry name" value="PLC-like phosphodiesterases"/>
    <property type="match status" value="1"/>
</dbReference>
<organism evidence="2">
    <name type="scientific">Methanofollis liminatans</name>
    <dbReference type="NCBI Taxonomy" id="2201"/>
    <lineage>
        <taxon>Archaea</taxon>
        <taxon>Methanobacteriati</taxon>
        <taxon>Methanobacteriota</taxon>
        <taxon>Stenosarchaea group</taxon>
        <taxon>Methanomicrobia</taxon>
        <taxon>Methanomicrobiales</taxon>
        <taxon>Methanomicrobiaceae</taxon>
        <taxon>Methanofollis</taxon>
    </lineage>
</organism>
<accession>A0A831LWF4</accession>
<dbReference type="PANTHER" id="PTHR46211">
    <property type="entry name" value="GLYCEROPHOSPHORYL DIESTER PHOSPHODIESTERASE"/>
    <property type="match status" value="1"/>
</dbReference>
<dbReference type="GO" id="GO:0006629">
    <property type="term" value="P:lipid metabolic process"/>
    <property type="evidence" value="ECO:0007669"/>
    <property type="project" value="InterPro"/>
</dbReference>